<comment type="subcellular location">
    <subcellularLocation>
        <location evidence="1">Cell membrane</location>
        <topology evidence="1">Multi-pass membrane protein</topology>
    </subcellularLocation>
</comment>
<keyword evidence="8" id="KW-0966">Cell projection</keyword>
<organism evidence="8 9">
    <name type="scientific">Stieleria bergensis</name>
    <dbReference type="NCBI Taxonomy" id="2528025"/>
    <lineage>
        <taxon>Bacteria</taxon>
        <taxon>Pseudomonadati</taxon>
        <taxon>Planctomycetota</taxon>
        <taxon>Planctomycetia</taxon>
        <taxon>Pirellulales</taxon>
        <taxon>Pirellulaceae</taxon>
        <taxon>Stieleria</taxon>
    </lineage>
</organism>
<evidence type="ECO:0000256" key="6">
    <source>
        <dbReference type="ARBA" id="ARBA00023136"/>
    </source>
</evidence>
<dbReference type="OrthoDB" id="9797790at2"/>
<dbReference type="EMBL" id="CP036272">
    <property type="protein sequence ID" value="QDT58352.1"/>
    <property type="molecule type" value="Genomic_DNA"/>
</dbReference>
<keyword evidence="6 7" id="KW-0472">Membrane</keyword>
<keyword evidence="4 7" id="KW-0812">Transmembrane</keyword>
<dbReference type="Proteomes" id="UP000315003">
    <property type="component" value="Chromosome"/>
</dbReference>
<feature type="transmembrane region" description="Helical" evidence="7">
    <location>
        <begin position="62"/>
        <end position="80"/>
    </location>
</feature>
<keyword evidence="8" id="KW-0969">Cilium</keyword>
<evidence type="ECO:0000256" key="5">
    <source>
        <dbReference type="ARBA" id="ARBA00022989"/>
    </source>
</evidence>
<proteinExistence type="inferred from homology"/>
<dbReference type="PANTHER" id="PTHR30065:SF1">
    <property type="entry name" value="SURFACE PRESENTATION OF ANTIGENS PROTEIN SPAR"/>
    <property type="match status" value="1"/>
</dbReference>
<feature type="transmembrane region" description="Helical" evidence="7">
    <location>
        <begin position="233"/>
        <end position="262"/>
    </location>
</feature>
<evidence type="ECO:0000256" key="7">
    <source>
        <dbReference type="SAM" id="Phobius"/>
    </source>
</evidence>
<sequence length="276" mass="28764">MFESIASWLPAGLDSNWSNWLPGVNAYAVDSLVVFVLIIARITGTVLAVPCFTALLPMRFRLVLVMAIALIVAPSTIAHGTGQPVPSGVVDGLIACARELMFGLVIGGTIQLLYCGILMAGELIASVMGMQLAQAASPSEGQSVPQMSQLLGLLIVAILFAVGAHRLLLDGLLMSFQRMPPTVVPSTAELAELVWDHLAIGIESGLRVAAPVIAVVLIGNLVVSLISRSLPQLNLLAIGINLNVLGGLAILALTVGAAGMIFQVQVADTLSRLGLY</sequence>
<dbReference type="Pfam" id="PF01311">
    <property type="entry name" value="Bac_export_1"/>
    <property type="match status" value="1"/>
</dbReference>
<evidence type="ECO:0000256" key="2">
    <source>
        <dbReference type="ARBA" id="ARBA00009772"/>
    </source>
</evidence>
<feature type="transmembrane region" description="Helical" evidence="7">
    <location>
        <begin position="150"/>
        <end position="169"/>
    </location>
</feature>
<feature type="transmembrane region" description="Helical" evidence="7">
    <location>
        <begin position="208"/>
        <end position="226"/>
    </location>
</feature>
<accession>A0A517SQF5</accession>
<dbReference type="RefSeq" id="WP_145269449.1">
    <property type="nucleotide sequence ID" value="NZ_CP036272.1"/>
</dbReference>
<evidence type="ECO:0000313" key="8">
    <source>
        <dbReference type="EMBL" id="QDT58352.1"/>
    </source>
</evidence>
<protein>
    <submittedName>
        <fullName evidence="8">Flagellar biosynthesis protein FliR</fullName>
    </submittedName>
</protein>
<dbReference type="AlphaFoldDB" id="A0A517SQF5"/>
<feature type="transmembrane region" description="Helical" evidence="7">
    <location>
        <begin position="100"/>
        <end position="129"/>
    </location>
</feature>
<keyword evidence="9" id="KW-1185">Reference proteome</keyword>
<keyword evidence="3" id="KW-1003">Cell membrane</keyword>
<evidence type="ECO:0000256" key="4">
    <source>
        <dbReference type="ARBA" id="ARBA00022692"/>
    </source>
</evidence>
<dbReference type="PRINTS" id="PR00953">
    <property type="entry name" value="TYPE3IMRPROT"/>
</dbReference>
<evidence type="ECO:0000256" key="1">
    <source>
        <dbReference type="ARBA" id="ARBA00004651"/>
    </source>
</evidence>
<dbReference type="GO" id="GO:0005886">
    <property type="term" value="C:plasma membrane"/>
    <property type="evidence" value="ECO:0007669"/>
    <property type="project" value="UniProtKB-SubCell"/>
</dbReference>
<evidence type="ECO:0000256" key="3">
    <source>
        <dbReference type="ARBA" id="ARBA00022475"/>
    </source>
</evidence>
<keyword evidence="8" id="KW-0282">Flagellum</keyword>
<feature type="transmembrane region" description="Helical" evidence="7">
    <location>
        <begin position="32"/>
        <end position="55"/>
    </location>
</feature>
<dbReference type="InterPro" id="IPR002010">
    <property type="entry name" value="T3SS_IM_R"/>
</dbReference>
<dbReference type="PANTHER" id="PTHR30065">
    <property type="entry name" value="FLAGELLAR BIOSYNTHETIC PROTEIN FLIR"/>
    <property type="match status" value="1"/>
</dbReference>
<evidence type="ECO:0000313" key="9">
    <source>
        <dbReference type="Proteomes" id="UP000315003"/>
    </source>
</evidence>
<gene>
    <name evidence="8" type="ORF">SV7mr_08420</name>
</gene>
<reference evidence="8 9" key="1">
    <citation type="submission" date="2019-02" db="EMBL/GenBank/DDBJ databases">
        <title>Deep-cultivation of Planctomycetes and their phenomic and genomic characterization uncovers novel biology.</title>
        <authorList>
            <person name="Wiegand S."/>
            <person name="Jogler M."/>
            <person name="Boedeker C."/>
            <person name="Pinto D."/>
            <person name="Vollmers J."/>
            <person name="Rivas-Marin E."/>
            <person name="Kohn T."/>
            <person name="Peeters S.H."/>
            <person name="Heuer A."/>
            <person name="Rast P."/>
            <person name="Oberbeckmann S."/>
            <person name="Bunk B."/>
            <person name="Jeske O."/>
            <person name="Meyerdierks A."/>
            <person name="Storesund J.E."/>
            <person name="Kallscheuer N."/>
            <person name="Luecker S."/>
            <person name="Lage O.M."/>
            <person name="Pohl T."/>
            <person name="Merkel B.J."/>
            <person name="Hornburger P."/>
            <person name="Mueller R.-W."/>
            <person name="Bruemmer F."/>
            <person name="Labrenz M."/>
            <person name="Spormann A.M."/>
            <person name="Op den Camp H."/>
            <person name="Overmann J."/>
            <person name="Amann R."/>
            <person name="Jetten M.S.M."/>
            <person name="Mascher T."/>
            <person name="Medema M.H."/>
            <person name="Devos D.P."/>
            <person name="Kaster A.-K."/>
            <person name="Ovreas L."/>
            <person name="Rohde M."/>
            <person name="Galperin M.Y."/>
            <person name="Jogler C."/>
        </authorList>
    </citation>
    <scope>NUCLEOTIDE SEQUENCE [LARGE SCALE GENOMIC DNA]</scope>
    <source>
        <strain evidence="8 9">SV_7m_r</strain>
    </source>
</reference>
<dbReference type="GO" id="GO:0006605">
    <property type="term" value="P:protein targeting"/>
    <property type="evidence" value="ECO:0007669"/>
    <property type="project" value="InterPro"/>
</dbReference>
<keyword evidence="5 7" id="KW-1133">Transmembrane helix</keyword>
<name>A0A517SQF5_9BACT</name>
<comment type="similarity">
    <text evidence="2">Belongs to the FliR/MopE/SpaR family.</text>
</comment>